<accession>A0ABU2WCT3</accession>
<dbReference type="Proteomes" id="UP001180556">
    <property type="component" value="Unassembled WGS sequence"/>
</dbReference>
<evidence type="ECO:0000256" key="1">
    <source>
        <dbReference type="SAM" id="MobiDB-lite"/>
    </source>
</evidence>
<name>A0ABU2WCT3_9ACTN</name>
<protein>
    <recommendedName>
        <fullName evidence="4">GATA-type domain-containing protein</fullName>
    </recommendedName>
</protein>
<feature type="compositionally biased region" description="Pro residues" evidence="1">
    <location>
        <begin position="136"/>
        <end position="147"/>
    </location>
</feature>
<feature type="region of interest" description="Disordered" evidence="1">
    <location>
        <begin position="91"/>
        <end position="169"/>
    </location>
</feature>
<sequence>MPSFATHRQRVHDTVRSPRARHAALRTCVVGFAVYGFRATYHHLCRSARIPALLESDPEALVRAVEELHEARALWLEHESAYVARRRGEKALGGRGVPQVGPDRIRHRGPAPGQAQTRGPVPDRAHTLGPAQTPVPSQPPVPAPTPVSAPGRLQARGPEGSLAYCPDPARHPKEPLPVVVGRLLNPLAAAGVRGSGCPACGHDAAPTRWRTAWRIHRLCAACGTELASERADFSRAVAEAREEQWRRIWSREE</sequence>
<gene>
    <name evidence="2" type="ORF">RM717_30660</name>
</gene>
<organism evidence="2 3">
    <name type="scientific">Streptomyces stephensoniae</name>
    <dbReference type="NCBI Taxonomy" id="3375367"/>
    <lineage>
        <taxon>Bacteria</taxon>
        <taxon>Bacillati</taxon>
        <taxon>Actinomycetota</taxon>
        <taxon>Actinomycetes</taxon>
        <taxon>Kitasatosporales</taxon>
        <taxon>Streptomycetaceae</taxon>
        <taxon>Streptomyces</taxon>
    </lineage>
</organism>
<dbReference type="RefSeq" id="WP_311605706.1">
    <property type="nucleotide sequence ID" value="NZ_JAVRFG010000062.1"/>
</dbReference>
<evidence type="ECO:0000313" key="2">
    <source>
        <dbReference type="EMBL" id="MDT0494862.1"/>
    </source>
</evidence>
<evidence type="ECO:0000313" key="3">
    <source>
        <dbReference type="Proteomes" id="UP001180556"/>
    </source>
</evidence>
<evidence type="ECO:0008006" key="4">
    <source>
        <dbReference type="Google" id="ProtNLM"/>
    </source>
</evidence>
<dbReference type="EMBL" id="JAVRFG010000062">
    <property type="protein sequence ID" value="MDT0494862.1"/>
    <property type="molecule type" value="Genomic_DNA"/>
</dbReference>
<keyword evidence="3" id="KW-1185">Reference proteome</keyword>
<reference evidence="3" key="1">
    <citation type="submission" date="2023-07" db="EMBL/GenBank/DDBJ databases">
        <title>30 novel species of actinomycetes from the DSMZ collection.</title>
        <authorList>
            <person name="Nouioui I."/>
        </authorList>
    </citation>
    <scope>NUCLEOTIDE SEQUENCE [LARGE SCALE GENOMIC DNA]</scope>
    <source>
        <strain evidence="3">DSM 40932</strain>
    </source>
</reference>
<proteinExistence type="predicted"/>
<comment type="caution">
    <text evidence="2">The sequence shown here is derived from an EMBL/GenBank/DDBJ whole genome shotgun (WGS) entry which is preliminary data.</text>
</comment>